<comment type="caution">
    <text evidence="2">The sequence shown here is derived from an EMBL/GenBank/DDBJ whole genome shotgun (WGS) entry which is preliminary data.</text>
</comment>
<evidence type="ECO:0000313" key="3">
    <source>
        <dbReference type="Proteomes" id="UP001614394"/>
    </source>
</evidence>
<dbReference type="Proteomes" id="UP001614394">
    <property type="component" value="Unassembled WGS sequence"/>
</dbReference>
<dbReference type="EMBL" id="JBITYG010000014">
    <property type="protein sequence ID" value="MFI9105826.1"/>
    <property type="molecule type" value="Genomic_DNA"/>
</dbReference>
<proteinExistence type="predicted"/>
<sequence>MDTSEATAAGPVEVEEAEASIVENYPHLVRLAYLTLPAALGRHRRVLAAHTLVQRALPRGRRAPDPVAADAGGPRGGPPDPAYALVRQEVLRGAVAHGAEDGWRKRAHEARGWLPLPHVWGLRLHPKAGGTDELTLDRSLSELGSPARAAFALSALEGLAEREVRQVLAAAGVADPRTAVAEAAAAAGEGGEPVRALLGGGEFDPCTVQARPTDLLRRRQHLRAAGLAVAAVAVAAVLLPLAGSDDGDPGSYAAGTPAGSASPLESSALVRADAALWEHTSRMDFTAWPARGGRKDDTELLRRALAVWSRPGERVQVSATPGTSRGLPAQPPQLLYAGDVGEAAVVVLYDGMRIVRYAEPQDGKGFAALDFARVDDADVTTGAAVVVGRVDGNTRFLTAPWVDDAQTRDLLQPDRAGQPLHVAADGVTNPVRTPGAGAPAGQCGTAWPVLQFRSSTKIVEQHSFLLTDLGDLTPVHLTYTPPPGGGSAPARQPREATGSQALLSWAHSACRLGALRGLGVRAVENWEFAEQRLPEGGAAASWVCTRTDTWRGAGQAMVQFQPPGSSPTALAAVAAQAQDTNACSRFGQHVLAGVMWKSPAGHWFLLAAGSRGVTKVSATGGVRASADGPLLAVRAERGANAKLTGRLTTGRTLDALG</sequence>
<accession>A0ABW8CKD7</accession>
<keyword evidence="3" id="KW-1185">Reference proteome</keyword>
<protein>
    <recommendedName>
        <fullName evidence="4">DNA-directed RNA polymerase specialized sigma24 family protein</fullName>
    </recommendedName>
</protein>
<evidence type="ECO:0000313" key="2">
    <source>
        <dbReference type="EMBL" id="MFI9105826.1"/>
    </source>
</evidence>
<evidence type="ECO:0008006" key="4">
    <source>
        <dbReference type="Google" id="ProtNLM"/>
    </source>
</evidence>
<reference evidence="2 3" key="1">
    <citation type="submission" date="2024-10" db="EMBL/GenBank/DDBJ databases">
        <title>The Natural Products Discovery Center: Release of the First 8490 Sequenced Strains for Exploring Actinobacteria Biosynthetic Diversity.</title>
        <authorList>
            <person name="Kalkreuter E."/>
            <person name="Kautsar S.A."/>
            <person name="Yang D."/>
            <person name="Bader C.D."/>
            <person name="Teijaro C.N."/>
            <person name="Fluegel L."/>
            <person name="Davis C.M."/>
            <person name="Simpson J.R."/>
            <person name="Lauterbach L."/>
            <person name="Steele A.D."/>
            <person name="Gui C."/>
            <person name="Meng S."/>
            <person name="Li G."/>
            <person name="Viehrig K."/>
            <person name="Ye F."/>
            <person name="Su P."/>
            <person name="Kiefer A.F."/>
            <person name="Nichols A."/>
            <person name="Cepeda A.J."/>
            <person name="Yan W."/>
            <person name="Fan B."/>
            <person name="Jiang Y."/>
            <person name="Adhikari A."/>
            <person name="Zheng C.-J."/>
            <person name="Schuster L."/>
            <person name="Cowan T.M."/>
            <person name="Smanski M.J."/>
            <person name="Chevrette M.G."/>
            <person name="De Carvalho L.P.S."/>
            <person name="Shen B."/>
        </authorList>
    </citation>
    <scope>NUCLEOTIDE SEQUENCE [LARGE SCALE GENOMIC DNA]</scope>
    <source>
        <strain evidence="2 3">NPDC053399</strain>
    </source>
</reference>
<feature type="region of interest" description="Disordered" evidence="1">
    <location>
        <begin position="58"/>
        <end position="80"/>
    </location>
</feature>
<gene>
    <name evidence="2" type="ORF">ACIGXA_35510</name>
</gene>
<name>A0ABW8CKD7_9ACTN</name>
<evidence type="ECO:0000256" key="1">
    <source>
        <dbReference type="SAM" id="MobiDB-lite"/>
    </source>
</evidence>
<feature type="region of interest" description="Disordered" evidence="1">
    <location>
        <begin position="479"/>
        <end position="499"/>
    </location>
</feature>
<dbReference type="RefSeq" id="WP_399656819.1">
    <property type="nucleotide sequence ID" value="NZ_JBITYG010000014.1"/>
</dbReference>
<organism evidence="2 3">
    <name type="scientific">Streptomyces fildesensis</name>
    <dbReference type="NCBI Taxonomy" id="375757"/>
    <lineage>
        <taxon>Bacteria</taxon>
        <taxon>Bacillati</taxon>
        <taxon>Actinomycetota</taxon>
        <taxon>Actinomycetes</taxon>
        <taxon>Kitasatosporales</taxon>
        <taxon>Streptomycetaceae</taxon>
        <taxon>Streptomyces</taxon>
    </lineage>
</organism>